<keyword evidence="1" id="KW-0560">Oxidoreductase</keyword>
<evidence type="ECO:0000313" key="3">
    <source>
        <dbReference type="Proteomes" id="UP000560081"/>
    </source>
</evidence>
<dbReference type="Gene3D" id="3.50.50.60">
    <property type="entry name" value="FAD/NAD(P)-binding domain"/>
    <property type="match status" value="1"/>
</dbReference>
<dbReference type="EMBL" id="JACHMC010000001">
    <property type="protein sequence ID" value="MBB4883880.1"/>
    <property type="molecule type" value="Genomic_DNA"/>
</dbReference>
<organism evidence="2 3">
    <name type="scientific">Micrococcus flavus</name>
    <dbReference type="NCBI Taxonomy" id="384602"/>
    <lineage>
        <taxon>Bacteria</taxon>
        <taxon>Bacillati</taxon>
        <taxon>Actinomycetota</taxon>
        <taxon>Actinomycetes</taxon>
        <taxon>Micrococcales</taxon>
        <taxon>Micrococcaceae</taxon>
        <taxon>Micrococcus</taxon>
    </lineage>
</organism>
<protein>
    <submittedName>
        <fullName evidence="2">Putative flavoprotein involved in K+ transport</fullName>
    </submittedName>
</protein>
<dbReference type="Pfam" id="PF13738">
    <property type="entry name" value="Pyr_redox_3"/>
    <property type="match status" value="1"/>
</dbReference>
<dbReference type="SUPFAM" id="SSF51905">
    <property type="entry name" value="FAD/NAD(P)-binding domain"/>
    <property type="match status" value="2"/>
</dbReference>
<dbReference type="Proteomes" id="UP000560081">
    <property type="component" value="Unassembled WGS sequence"/>
</dbReference>
<dbReference type="NCBIfam" id="NF040505">
    <property type="entry name" value="ArsO_flavin_mono"/>
    <property type="match status" value="1"/>
</dbReference>
<dbReference type="GO" id="GO:0050660">
    <property type="term" value="F:flavin adenine dinucleotide binding"/>
    <property type="evidence" value="ECO:0007669"/>
    <property type="project" value="TreeGrafter"/>
</dbReference>
<comment type="caution">
    <text evidence="2">The sequence shown here is derived from an EMBL/GenBank/DDBJ whole genome shotgun (WGS) entry which is preliminary data.</text>
</comment>
<dbReference type="GO" id="GO:0004497">
    <property type="term" value="F:monooxygenase activity"/>
    <property type="evidence" value="ECO:0007669"/>
    <property type="project" value="TreeGrafter"/>
</dbReference>
<dbReference type="PANTHER" id="PTHR43539:SF78">
    <property type="entry name" value="FLAVIN-CONTAINING MONOOXYGENASE"/>
    <property type="match status" value="1"/>
</dbReference>
<dbReference type="RefSeq" id="WP_376698718.1">
    <property type="nucleotide sequence ID" value="NZ_BMLA01000007.1"/>
</dbReference>
<dbReference type="InterPro" id="IPR050982">
    <property type="entry name" value="Auxin_biosynth/cation_transpt"/>
</dbReference>
<keyword evidence="3" id="KW-1185">Reference proteome</keyword>
<evidence type="ECO:0000313" key="2">
    <source>
        <dbReference type="EMBL" id="MBB4883880.1"/>
    </source>
</evidence>
<sequence length="387" mass="40558">MTPLAPDVPARASPASAGDARRVDVLVVGGGQAGLAAGYHLHRLARDAARGRGGTAPSVAILDAAEAPGGSWRHYWDSLALFSPAETSSLPGWRMPAWPGPGTPSADHVVAYLTEYERRYELPVHRPVTVLEVADAPDGGFAVRTDRGDWHARAVISATGTWSRPFRPHLPGVGEFAGRLLHTVDYRRAEDFTGQRVLVVGGGNSGAQIAADLTRTARSLVWATRRPPRWMPDDVDGAALFRAATARVRSLAGGPEAEGVGALGDIVVLPPVRRARDAGLLEARPMPERLTADGAVWADGTHEPLDAVVWCTGFRPALGHLRPLGLTRHGDVPATADAPPTASADRPGLFLLGYGDWCGPASATLVGVGGPARATVAAATEHLRAAT</sequence>
<dbReference type="PANTHER" id="PTHR43539">
    <property type="entry name" value="FLAVIN-BINDING MONOOXYGENASE-LIKE PROTEIN (AFU_ORTHOLOGUE AFUA_4G09220)"/>
    <property type="match status" value="1"/>
</dbReference>
<gene>
    <name evidence="2" type="ORF">BJ976_002231</name>
</gene>
<dbReference type="AlphaFoldDB" id="A0A7W7PCR4"/>
<dbReference type="PRINTS" id="PR00469">
    <property type="entry name" value="PNDRDTASEII"/>
</dbReference>
<dbReference type="InterPro" id="IPR036188">
    <property type="entry name" value="FAD/NAD-bd_sf"/>
</dbReference>
<name>A0A7W7PCR4_9MICC</name>
<accession>A0A7W7PCR4</accession>
<proteinExistence type="predicted"/>
<dbReference type="PRINTS" id="PR00368">
    <property type="entry name" value="FADPNR"/>
</dbReference>
<reference evidence="2 3" key="1">
    <citation type="submission" date="2020-08" db="EMBL/GenBank/DDBJ databases">
        <title>Sequencing the genomes of 1000 actinobacteria strains.</title>
        <authorList>
            <person name="Klenk H.-P."/>
        </authorList>
    </citation>
    <scope>NUCLEOTIDE SEQUENCE [LARGE SCALE GENOMIC DNA]</scope>
    <source>
        <strain evidence="2 3">DSM 19079</strain>
    </source>
</reference>
<evidence type="ECO:0000256" key="1">
    <source>
        <dbReference type="ARBA" id="ARBA00023002"/>
    </source>
</evidence>